<evidence type="ECO:0000313" key="2">
    <source>
        <dbReference type="Proteomes" id="UP001228636"/>
    </source>
</evidence>
<dbReference type="RefSeq" id="WP_261973094.1">
    <property type="nucleotide sequence ID" value="NZ_CP103460.1"/>
</dbReference>
<protein>
    <recommendedName>
        <fullName evidence="3">Pyrrolo-quinoline quinone</fullName>
    </recommendedName>
</protein>
<name>A0AAJ1QXV0_9FLAO</name>
<dbReference type="Proteomes" id="UP001228636">
    <property type="component" value="Unassembled WGS sequence"/>
</dbReference>
<dbReference type="AlphaFoldDB" id="A0AAJ1QXV0"/>
<reference evidence="1 2" key="1">
    <citation type="journal article" date="2014" name="Int. J. Syst. Evol. Microbiol.">
        <title>Complete genome sequence of Corynebacterium casei LMG S-19264T (=DSM 44701T), isolated from a smear-ripened cheese.</title>
        <authorList>
            <consortium name="US DOE Joint Genome Institute (JGI-PGF)"/>
            <person name="Walter F."/>
            <person name="Albersmeier A."/>
            <person name="Kalinowski J."/>
            <person name="Ruckert C."/>
        </authorList>
    </citation>
    <scope>NUCLEOTIDE SEQUENCE [LARGE SCALE GENOMIC DNA]</scope>
    <source>
        <strain evidence="1 2">CECT 8670</strain>
    </source>
</reference>
<organism evidence="1 2">
    <name type="scientific">Polaribacter sejongensis</name>
    <dbReference type="NCBI Taxonomy" id="985043"/>
    <lineage>
        <taxon>Bacteria</taxon>
        <taxon>Pseudomonadati</taxon>
        <taxon>Bacteroidota</taxon>
        <taxon>Flavobacteriia</taxon>
        <taxon>Flavobacteriales</taxon>
        <taxon>Flavobacteriaceae</taxon>
    </lineage>
</organism>
<comment type="caution">
    <text evidence="1">The sequence shown here is derived from an EMBL/GenBank/DDBJ whole genome shotgun (WGS) entry which is preliminary data.</text>
</comment>
<evidence type="ECO:0008006" key="3">
    <source>
        <dbReference type="Google" id="ProtNLM"/>
    </source>
</evidence>
<dbReference type="SUPFAM" id="SSF50969">
    <property type="entry name" value="YVTN repeat-like/Quinoprotein amine dehydrogenase"/>
    <property type="match status" value="1"/>
</dbReference>
<dbReference type="EMBL" id="JAUFQH010000006">
    <property type="protein sequence ID" value="MDN3619606.1"/>
    <property type="molecule type" value="Genomic_DNA"/>
</dbReference>
<accession>A0AAJ1QXV0</accession>
<sequence length="418" mass="47641">MKFTDKSKENIKQEWNLLGRKYASDVNEMVKFGETNGWENWKGEEPKDERDHLADAVYQLLKEANKNNTVAQFRNDFPPAHTPFIKFLQDKGQNIEQLHFITEQKIVFLVGTAYQKRQAYLLKNDTVIELDGTISAIGKSKKNNVFAIVSNHKIVTTQGWQGEIIATFNLEKTKDLGITELTPFNDGHKILLTTSEGIYIISKDAENMIHPIPDLEDEEWESDIDMENATISNDNNYIVVGDQCSDHRVLDNNGVEIGEVGPQSSYPDFCLFSKNDHQLITNSCHFYNGVTIGVDATDLKNINITAYEESEDYTVIDDGMRVYCGVATSKYYILGDAFGYIKAIDTKGNCIWKYFLGSTITSITISDDENTLWIGSASGMLHKLQLDKGLRDNHTIGNGNHYEEFRYIFWKEESIMKW</sequence>
<dbReference type="InterPro" id="IPR011044">
    <property type="entry name" value="Quino_amine_DH_bsu"/>
</dbReference>
<proteinExistence type="predicted"/>
<gene>
    <name evidence="1" type="ORF">QWY81_09090</name>
</gene>
<evidence type="ECO:0000313" key="1">
    <source>
        <dbReference type="EMBL" id="MDN3619606.1"/>
    </source>
</evidence>